<reference evidence="1" key="1">
    <citation type="submission" date="2019-12" db="EMBL/GenBank/DDBJ databases">
        <title>S2B, a lysogenic bacteriophage that infects Caulobacter crescentus.</title>
        <authorList>
            <person name="Ely B."/>
            <person name="Berrios L."/>
            <person name="Thomas Q."/>
        </authorList>
    </citation>
    <scope>NUCLEOTIDE SEQUENCE</scope>
</reference>
<evidence type="ECO:0000313" key="2">
    <source>
        <dbReference type="Proteomes" id="UP000827856"/>
    </source>
</evidence>
<proteinExistence type="predicted"/>
<gene>
    <name evidence="1" type="primary">S2B_gp065c</name>
</gene>
<dbReference type="Proteomes" id="UP000827856">
    <property type="component" value="Segment"/>
</dbReference>
<dbReference type="EMBL" id="MN857473">
    <property type="protein sequence ID" value="QOC54179.1"/>
    <property type="molecule type" value="Genomic_DNA"/>
</dbReference>
<accession>A0AAE7MLC1</accession>
<organism evidence="1 2">
    <name type="scientific">Caulobacter phage S2B</name>
    <dbReference type="NCBI Taxonomy" id="2759120"/>
    <lineage>
        <taxon>Viruses</taxon>
        <taxon>Duplodnaviria</taxon>
        <taxon>Heunggongvirae</taxon>
        <taxon>Uroviricota</taxon>
        <taxon>Caudoviricetes</taxon>
        <taxon>Autographivirales</taxon>
        <taxon>Autographivirales incertae sedis</taxon>
        <taxon>Sumtervirus</taxon>
        <taxon>Sumtervirus S2B</taxon>
    </lineage>
</organism>
<evidence type="ECO:0000313" key="1">
    <source>
        <dbReference type="EMBL" id="QOC54179.1"/>
    </source>
</evidence>
<name>A0AAE7MLC1_9CAUD</name>
<sequence length="71" mass="7815">MQLSDAVLTAAADWGYAKLQEEKAWSALQAATYPPEVDELRGVHRRARAAVKAAWLAFDDAVTLWDLEAGQ</sequence>
<keyword evidence="2" id="KW-1185">Reference proteome</keyword>
<protein>
    <submittedName>
        <fullName evidence="1">Uncharacterized protein</fullName>
    </submittedName>
</protein>